<dbReference type="Pfam" id="PF00005">
    <property type="entry name" value="ABC_tran"/>
    <property type="match status" value="1"/>
</dbReference>
<dbReference type="Proteomes" id="UP000035553">
    <property type="component" value="Unassembled WGS sequence"/>
</dbReference>
<evidence type="ECO:0000256" key="7">
    <source>
        <dbReference type="ARBA" id="ARBA00023136"/>
    </source>
</evidence>
<dbReference type="InterPro" id="IPR017871">
    <property type="entry name" value="ABC_transporter-like_CS"/>
</dbReference>
<keyword evidence="5 8" id="KW-0067">ATP-binding</keyword>
<dbReference type="GO" id="GO:0016887">
    <property type="term" value="F:ATP hydrolysis activity"/>
    <property type="evidence" value="ECO:0007669"/>
    <property type="project" value="InterPro"/>
</dbReference>
<dbReference type="PANTHER" id="PTHR43553">
    <property type="entry name" value="HEAVY METAL TRANSPORTER"/>
    <property type="match status" value="1"/>
</dbReference>
<dbReference type="InterPro" id="IPR015856">
    <property type="entry name" value="ABC_transpr_CbiO/EcfA_su"/>
</dbReference>
<comment type="subunit">
    <text evidence="8">Forms a stable energy-coupling factor (ECF) transporter complex composed of 2 membrane-embedded substrate-binding proteins (S component), 2 ATP-binding proteins (A component) and 2 transmembrane proteins (T component).</text>
</comment>
<sequence length="290" mass="31498">MDITFEHVTHVYGSRTPFEKLALDDVSLHIPSGSFTSIIGHTGSGKSTLVQHINGLLKPSKGTITVGDVVIQAGAKKQDLKSLREKVGFVFQYPEHQLFEETIIKDVCFGPMNFGISESEAIKRAEESLQMVGLPASLWHRSPFDLSGGQMRRVAIAGVLALRPQAVILDEPTAGLDPKGRQEILGLFKSLHERQQLTIIMVTHSMDDAAALSDQVVAMKGGKPLIIGTPKDVFIQKEKLQAAGLDLPETMTFLNKLLERAGESKTIPAFTIDDAADAAINLLNGVKDHV</sequence>
<evidence type="ECO:0000256" key="1">
    <source>
        <dbReference type="ARBA" id="ARBA00004202"/>
    </source>
</evidence>
<comment type="subcellular location">
    <subcellularLocation>
        <location evidence="1 8">Cell membrane</location>
        <topology evidence="1 8">Peripheral membrane protein</topology>
    </subcellularLocation>
</comment>
<reference evidence="10 11" key="1">
    <citation type="journal article" date="2011" name="J. Bacteriol.">
        <title>Draft genome sequence of Sporolactobacillus inulinus strain CASD, an efficient D-lactic acid-producing bacterium with high-concentration lactate tolerance capability.</title>
        <authorList>
            <person name="Yu B."/>
            <person name="Su F."/>
            <person name="Wang L."/>
            <person name="Xu K."/>
            <person name="Zhao B."/>
            <person name="Xu P."/>
        </authorList>
    </citation>
    <scope>NUCLEOTIDE SEQUENCE [LARGE SCALE GENOMIC DNA]</scope>
    <source>
        <strain evidence="10 11">CASD</strain>
    </source>
</reference>
<dbReference type="GO" id="GO:0005524">
    <property type="term" value="F:ATP binding"/>
    <property type="evidence" value="ECO:0007669"/>
    <property type="project" value="UniProtKB-UniRule"/>
</dbReference>
<evidence type="ECO:0000313" key="10">
    <source>
        <dbReference type="EMBL" id="KLI03329.1"/>
    </source>
</evidence>
<evidence type="ECO:0000256" key="3">
    <source>
        <dbReference type="ARBA" id="ARBA00022475"/>
    </source>
</evidence>
<dbReference type="PROSITE" id="PS00211">
    <property type="entry name" value="ABC_TRANSPORTER_1"/>
    <property type="match status" value="1"/>
</dbReference>
<dbReference type="InterPro" id="IPR003439">
    <property type="entry name" value="ABC_transporter-like_ATP-bd"/>
</dbReference>
<dbReference type="AlphaFoldDB" id="A0A0U1QRC7"/>
<dbReference type="PROSITE" id="PS50893">
    <property type="entry name" value="ABC_TRANSPORTER_2"/>
    <property type="match status" value="1"/>
</dbReference>
<dbReference type="EC" id="7.-.-.-" evidence="8"/>
<keyword evidence="3 8" id="KW-1003">Cell membrane</keyword>
<dbReference type="RefSeq" id="WP_029548194.1">
    <property type="nucleotide sequence ID" value="NZ_AFVQ02000043.1"/>
</dbReference>
<dbReference type="CDD" id="cd03225">
    <property type="entry name" value="ABC_cobalt_CbiO_domain1"/>
    <property type="match status" value="1"/>
</dbReference>
<evidence type="ECO:0000256" key="4">
    <source>
        <dbReference type="ARBA" id="ARBA00022741"/>
    </source>
</evidence>
<organism evidence="10 11">
    <name type="scientific">Sporolactobacillus inulinus CASD</name>
    <dbReference type="NCBI Taxonomy" id="1069536"/>
    <lineage>
        <taxon>Bacteria</taxon>
        <taxon>Bacillati</taxon>
        <taxon>Bacillota</taxon>
        <taxon>Bacilli</taxon>
        <taxon>Bacillales</taxon>
        <taxon>Sporolactobacillaceae</taxon>
        <taxon>Sporolactobacillus</taxon>
    </lineage>
</organism>
<evidence type="ECO:0000256" key="8">
    <source>
        <dbReference type="RuleBase" id="RU365104"/>
    </source>
</evidence>
<dbReference type="GO" id="GO:0042626">
    <property type="term" value="F:ATPase-coupled transmembrane transporter activity"/>
    <property type="evidence" value="ECO:0007669"/>
    <property type="project" value="TreeGrafter"/>
</dbReference>
<keyword evidence="11" id="KW-1185">Reference proteome</keyword>
<dbReference type="PANTHER" id="PTHR43553:SF27">
    <property type="entry name" value="ENERGY-COUPLING FACTOR TRANSPORTER ATP-BINDING PROTEIN ECFA2"/>
    <property type="match status" value="1"/>
</dbReference>
<dbReference type="InterPro" id="IPR050095">
    <property type="entry name" value="ECF_ABC_transporter_ATP-bd"/>
</dbReference>
<keyword evidence="4 8" id="KW-0547">Nucleotide-binding</keyword>
<keyword evidence="7 8" id="KW-0472">Membrane</keyword>
<dbReference type="InterPro" id="IPR027417">
    <property type="entry name" value="P-loop_NTPase"/>
</dbReference>
<name>A0A0U1QRC7_9BACL</name>
<dbReference type="GO" id="GO:0043190">
    <property type="term" value="C:ATP-binding cassette (ABC) transporter complex"/>
    <property type="evidence" value="ECO:0007669"/>
    <property type="project" value="TreeGrafter"/>
</dbReference>
<evidence type="ECO:0000256" key="6">
    <source>
        <dbReference type="ARBA" id="ARBA00022967"/>
    </source>
</evidence>
<keyword evidence="6" id="KW-1278">Translocase</keyword>
<evidence type="ECO:0000313" key="11">
    <source>
        <dbReference type="Proteomes" id="UP000035553"/>
    </source>
</evidence>
<keyword evidence="2 8" id="KW-0813">Transport</keyword>
<feature type="domain" description="ABC transporter" evidence="9">
    <location>
        <begin position="3"/>
        <end position="246"/>
    </location>
</feature>
<comment type="caution">
    <text evidence="10">The sequence shown here is derived from an EMBL/GenBank/DDBJ whole genome shotgun (WGS) entry which is preliminary data.</text>
</comment>
<dbReference type="NCBIfam" id="TIGR04521">
    <property type="entry name" value="ECF_ATPase_2"/>
    <property type="match status" value="1"/>
</dbReference>
<dbReference type="InterPro" id="IPR030946">
    <property type="entry name" value="EcfA2"/>
</dbReference>
<gene>
    <name evidence="10" type="primary">cbiO</name>
    <name evidence="10" type="ORF">SINU_03485</name>
</gene>
<dbReference type="SMART" id="SM00382">
    <property type="entry name" value="AAA"/>
    <property type="match status" value="1"/>
</dbReference>
<dbReference type="GO" id="GO:0015087">
    <property type="term" value="F:cobalt ion transmembrane transporter activity"/>
    <property type="evidence" value="ECO:0007669"/>
    <property type="project" value="UniProtKB-ARBA"/>
</dbReference>
<evidence type="ECO:0000256" key="5">
    <source>
        <dbReference type="ARBA" id="ARBA00022840"/>
    </source>
</evidence>
<dbReference type="Gene3D" id="3.40.50.300">
    <property type="entry name" value="P-loop containing nucleotide triphosphate hydrolases"/>
    <property type="match status" value="1"/>
</dbReference>
<evidence type="ECO:0000256" key="2">
    <source>
        <dbReference type="ARBA" id="ARBA00022448"/>
    </source>
</evidence>
<evidence type="ECO:0000259" key="9">
    <source>
        <dbReference type="PROSITE" id="PS50893"/>
    </source>
</evidence>
<dbReference type="EMBL" id="AFVQ02000043">
    <property type="protein sequence ID" value="KLI03329.1"/>
    <property type="molecule type" value="Genomic_DNA"/>
</dbReference>
<proteinExistence type="inferred from homology"/>
<dbReference type="OrthoDB" id="9784332at2"/>
<accession>A0A0U1QRC7</accession>
<dbReference type="FunFam" id="3.40.50.300:FF:000224">
    <property type="entry name" value="Energy-coupling factor transporter ATP-binding protein EcfA"/>
    <property type="match status" value="1"/>
</dbReference>
<comment type="similarity">
    <text evidence="8">Belongs to the ABC transporter superfamily. Energy-coupling factor EcfA family.</text>
</comment>
<comment type="function">
    <text evidence="8">ATP-binding (A) component of a common energy-coupling factor (ECF) ABC-transporter complex.</text>
</comment>
<dbReference type="STRING" id="1069536.SINU_03485"/>
<protein>
    <recommendedName>
        <fullName evidence="8">Energy-coupling factor transporter ATP-binding protein EcfA2</fullName>
        <ecNumber evidence="8">7.-.-.-</ecNumber>
    </recommendedName>
</protein>
<dbReference type="InterPro" id="IPR003593">
    <property type="entry name" value="AAA+_ATPase"/>
</dbReference>
<dbReference type="SUPFAM" id="SSF52540">
    <property type="entry name" value="P-loop containing nucleoside triphosphate hydrolases"/>
    <property type="match status" value="1"/>
</dbReference>